<dbReference type="InterPro" id="IPR001107">
    <property type="entry name" value="Band_7"/>
</dbReference>
<organism evidence="5 6">
    <name type="scientific">Roseateles violae</name>
    <dbReference type="NCBI Taxonomy" id="3058042"/>
    <lineage>
        <taxon>Bacteria</taxon>
        <taxon>Pseudomonadati</taxon>
        <taxon>Pseudomonadota</taxon>
        <taxon>Betaproteobacteria</taxon>
        <taxon>Burkholderiales</taxon>
        <taxon>Sphaerotilaceae</taxon>
        <taxon>Roseateles</taxon>
    </lineage>
</organism>
<feature type="coiled-coil region" evidence="2">
    <location>
        <begin position="189"/>
        <end position="227"/>
    </location>
</feature>
<sequence length="279" mass="30359">MNSSVISWLLKVVALLIGALLLLSLINPVRIVQSGTRGVITTFGKVDPQPLDEGIHFVVPLVNSVHMIDVRLQKSEGKGVAASRDLQQVAVSAALNWRLEPALVAQTYQAIGDQNAVAARVIEPAAQESTKAITAQYTAEELVTKRTEVSGKIRDALEQRLKRHGVIVDSLAAVNYDFSAVFDKAIEAKVEAEQKKLTAERDLERIKVEAEQALAKARGEAEALKAKRLEITPDLLRLKQLENESEAIRKWDGRLPQYTGAGTPFVQLSPAAGAKSRGD</sequence>
<evidence type="ECO:0000256" key="1">
    <source>
        <dbReference type="ARBA" id="ARBA00004167"/>
    </source>
</evidence>
<evidence type="ECO:0000256" key="2">
    <source>
        <dbReference type="SAM" id="Coils"/>
    </source>
</evidence>
<dbReference type="EMBL" id="JAUHHC010000001">
    <property type="protein sequence ID" value="MDN3919571.1"/>
    <property type="molecule type" value="Genomic_DNA"/>
</dbReference>
<dbReference type="RefSeq" id="WP_290357871.1">
    <property type="nucleotide sequence ID" value="NZ_JAUHHC010000001.1"/>
</dbReference>
<dbReference type="Pfam" id="PF01145">
    <property type="entry name" value="Band_7"/>
    <property type="match status" value="1"/>
</dbReference>
<comment type="caution">
    <text evidence="5">The sequence shown here is derived from an EMBL/GenBank/DDBJ whole genome shotgun (WGS) entry which is preliminary data.</text>
</comment>
<dbReference type="Gene3D" id="3.30.479.30">
    <property type="entry name" value="Band 7 domain"/>
    <property type="match status" value="1"/>
</dbReference>
<name>A0ABT8DME8_9BURK</name>
<dbReference type="InterPro" id="IPR036013">
    <property type="entry name" value="Band_7/SPFH_dom_sf"/>
</dbReference>
<evidence type="ECO:0000256" key="3">
    <source>
        <dbReference type="SAM" id="MobiDB-lite"/>
    </source>
</evidence>
<keyword evidence="2" id="KW-0175">Coiled coil</keyword>
<gene>
    <name evidence="5" type="ORF">QWJ38_04665</name>
</gene>
<dbReference type="InterPro" id="IPR000163">
    <property type="entry name" value="Prohibitin"/>
</dbReference>
<evidence type="ECO:0000259" key="4">
    <source>
        <dbReference type="SMART" id="SM00244"/>
    </source>
</evidence>
<dbReference type="PANTHER" id="PTHR23222:SF0">
    <property type="entry name" value="PROHIBITIN 1"/>
    <property type="match status" value="1"/>
</dbReference>
<dbReference type="SMART" id="SM00244">
    <property type="entry name" value="PHB"/>
    <property type="match status" value="1"/>
</dbReference>
<dbReference type="PRINTS" id="PR00679">
    <property type="entry name" value="PROHIBITIN"/>
</dbReference>
<keyword evidence="6" id="KW-1185">Reference proteome</keyword>
<feature type="domain" description="Band 7" evidence="4">
    <location>
        <begin position="27"/>
        <end position="190"/>
    </location>
</feature>
<reference evidence="5 6" key="1">
    <citation type="submission" date="2023-06" db="EMBL/GenBank/DDBJ databases">
        <title>Pelomonas sp. PFR6 16S ribosomal RNA gene Genome sequencing and assembly.</title>
        <authorList>
            <person name="Woo H."/>
        </authorList>
    </citation>
    <scope>NUCLEOTIDE SEQUENCE [LARGE SCALE GENOMIC DNA]</scope>
    <source>
        <strain evidence="5 6">PFR6</strain>
    </source>
</reference>
<evidence type="ECO:0000313" key="5">
    <source>
        <dbReference type="EMBL" id="MDN3919571.1"/>
    </source>
</evidence>
<dbReference type="PANTHER" id="PTHR23222">
    <property type="entry name" value="PROHIBITIN"/>
    <property type="match status" value="1"/>
</dbReference>
<dbReference type="Proteomes" id="UP001228044">
    <property type="component" value="Unassembled WGS sequence"/>
</dbReference>
<feature type="region of interest" description="Disordered" evidence="3">
    <location>
        <begin position="260"/>
        <end position="279"/>
    </location>
</feature>
<evidence type="ECO:0000313" key="6">
    <source>
        <dbReference type="Proteomes" id="UP001228044"/>
    </source>
</evidence>
<protein>
    <submittedName>
        <fullName evidence="5">Prohibitin family protein</fullName>
    </submittedName>
</protein>
<dbReference type="CDD" id="cd03401">
    <property type="entry name" value="SPFH_prohibitin"/>
    <property type="match status" value="1"/>
</dbReference>
<comment type="subcellular location">
    <subcellularLocation>
        <location evidence="1">Membrane</location>
        <topology evidence="1">Single-pass membrane protein</topology>
    </subcellularLocation>
</comment>
<accession>A0ABT8DME8</accession>
<dbReference type="SUPFAM" id="SSF117892">
    <property type="entry name" value="Band 7/SPFH domain"/>
    <property type="match status" value="1"/>
</dbReference>
<proteinExistence type="predicted"/>